<reference evidence="6" key="1">
    <citation type="submission" date="2015-09" db="EMBL/GenBank/DDBJ databases">
        <title>Draft Genome Sequences of Two Novel Amoeba-resistant Intranuclear Bacteria, Candidatus Berkiella cookevillensis and Candidatus Berkiella aquae.</title>
        <authorList>
            <person name="Mehari Y.T."/>
            <person name="Arivett B.A."/>
            <person name="Farone A.L."/>
            <person name="Gunderson J.H."/>
            <person name="Farone M.B."/>
        </authorList>
    </citation>
    <scope>NUCLEOTIDE SEQUENCE [LARGE SCALE GENOMIC DNA]</scope>
    <source>
        <strain evidence="6">HT99</strain>
    </source>
</reference>
<dbReference type="HAMAP" id="MF_00374">
    <property type="entry name" value="Ribosomal_uL29"/>
    <property type="match status" value="1"/>
</dbReference>
<dbReference type="EMBL" id="LKAJ01000022">
    <property type="protein sequence ID" value="KRG18020.1"/>
    <property type="molecule type" value="Genomic_DNA"/>
</dbReference>
<evidence type="ECO:0000256" key="5">
    <source>
        <dbReference type="HAMAP-Rule" id="MF_00374"/>
    </source>
</evidence>
<keyword evidence="8" id="KW-1185">Reference proteome</keyword>
<evidence type="ECO:0000256" key="4">
    <source>
        <dbReference type="ARBA" id="ARBA00035204"/>
    </source>
</evidence>
<reference evidence="7" key="2">
    <citation type="journal article" date="2016" name="Genome Announc.">
        <title>Draft Genome Sequences of Two Novel Amoeba-Resistant Intranuclear Bacteria, 'Candidatus Berkiella cookevillensis' and 'Candidatus Berkiella aquae'.</title>
        <authorList>
            <person name="Mehari Y.T."/>
            <person name="Arivett B.A."/>
            <person name="Farone A.L."/>
            <person name="Gunderson J.H."/>
            <person name="Farone M.B."/>
        </authorList>
    </citation>
    <scope>NUCLEOTIDE SEQUENCE</scope>
    <source>
        <strain evidence="7">HT99</strain>
    </source>
</reference>
<evidence type="ECO:0000256" key="3">
    <source>
        <dbReference type="ARBA" id="ARBA00023274"/>
    </source>
</evidence>
<comment type="caution">
    <text evidence="6">The sequence shown here is derived from an EMBL/GenBank/DDBJ whole genome shotgun (WGS) entry which is preliminary data.</text>
</comment>
<organism evidence="6">
    <name type="scientific">Candidatus Berkiella aquae</name>
    <dbReference type="NCBI Taxonomy" id="295108"/>
    <lineage>
        <taxon>Bacteria</taxon>
        <taxon>Pseudomonadati</taxon>
        <taxon>Pseudomonadota</taxon>
        <taxon>Gammaproteobacteria</taxon>
        <taxon>Candidatus Berkiellales</taxon>
        <taxon>Candidatus Berkiellaceae</taxon>
        <taxon>Candidatus Berkiella</taxon>
    </lineage>
</organism>
<dbReference type="Proteomes" id="UP000051497">
    <property type="component" value="Unassembled WGS sequence"/>
</dbReference>
<dbReference type="AlphaFoldDB" id="A0A0Q9YMA0"/>
<dbReference type="GO" id="GO:0005840">
    <property type="term" value="C:ribosome"/>
    <property type="evidence" value="ECO:0007669"/>
    <property type="project" value="UniProtKB-KW"/>
</dbReference>
<keyword evidence="3 5" id="KW-0687">Ribonucleoprotein</keyword>
<dbReference type="Pfam" id="PF00831">
    <property type="entry name" value="Ribosomal_L29"/>
    <property type="match status" value="1"/>
</dbReference>
<evidence type="ECO:0000313" key="8">
    <source>
        <dbReference type="Proteomes" id="UP000051497"/>
    </source>
</evidence>
<comment type="similarity">
    <text evidence="1 5">Belongs to the universal ribosomal protein uL29 family.</text>
</comment>
<dbReference type="RefSeq" id="WP_075067661.1">
    <property type="nucleotide sequence ID" value="NZ_LKAJ02000001.1"/>
</dbReference>
<evidence type="ECO:0000256" key="2">
    <source>
        <dbReference type="ARBA" id="ARBA00022980"/>
    </source>
</evidence>
<dbReference type="OrthoDB" id="9815192at2"/>
<proteinExistence type="inferred from homology"/>
<protein>
    <recommendedName>
        <fullName evidence="4 5">Large ribosomal subunit protein uL29</fullName>
    </recommendedName>
</protein>
<dbReference type="STRING" id="295108.HT99x_03072"/>
<dbReference type="GO" id="GO:0003735">
    <property type="term" value="F:structural constituent of ribosome"/>
    <property type="evidence" value="ECO:0007669"/>
    <property type="project" value="InterPro"/>
</dbReference>
<evidence type="ECO:0000256" key="1">
    <source>
        <dbReference type="ARBA" id="ARBA00009254"/>
    </source>
</evidence>
<dbReference type="CDD" id="cd00427">
    <property type="entry name" value="Ribosomal_L29_HIP"/>
    <property type="match status" value="1"/>
</dbReference>
<evidence type="ECO:0000313" key="7">
    <source>
        <dbReference type="EMBL" id="MCS5710272.1"/>
    </source>
</evidence>
<evidence type="ECO:0000313" key="6">
    <source>
        <dbReference type="EMBL" id="KRG18020.1"/>
    </source>
</evidence>
<dbReference type="EMBL" id="LKAJ02000001">
    <property type="protein sequence ID" value="MCS5710272.1"/>
    <property type="molecule type" value="Genomic_DNA"/>
</dbReference>
<sequence>MKANELRQQNKSTLQNTLKELVKRQFQLKMQHGSGQLATNQQLRHVRRDIARVKTVMTEIDMKGSKDE</sequence>
<dbReference type="NCBIfam" id="TIGR00012">
    <property type="entry name" value="L29"/>
    <property type="match status" value="1"/>
</dbReference>
<dbReference type="PATRIC" id="fig|1590043.3.peg.3128"/>
<dbReference type="GO" id="GO:0006412">
    <property type="term" value="P:translation"/>
    <property type="evidence" value="ECO:0007669"/>
    <property type="project" value="UniProtKB-UniRule"/>
</dbReference>
<reference evidence="7" key="3">
    <citation type="submission" date="2021-06" db="EMBL/GenBank/DDBJ databases">
        <title>Genomic Description and Analysis of Intracellular Bacteria, Candidatus Berkiella cookevillensis and Candidatus Berkiella aquae.</title>
        <authorList>
            <person name="Kidane D.T."/>
            <person name="Mehari Y.T."/>
            <person name="Rice F.C."/>
            <person name="Arivett B.A."/>
            <person name="Farone A.L."/>
            <person name="Berk S.G."/>
            <person name="Farone M.B."/>
        </authorList>
    </citation>
    <scope>NUCLEOTIDE SEQUENCE</scope>
    <source>
        <strain evidence="7">HT99</strain>
    </source>
</reference>
<dbReference type="InterPro" id="IPR036049">
    <property type="entry name" value="Ribosomal_uL29_sf"/>
</dbReference>
<dbReference type="FunFam" id="1.10.287.310:FF:000001">
    <property type="entry name" value="50S ribosomal protein L29"/>
    <property type="match status" value="1"/>
</dbReference>
<dbReference type="InterPro" id="IPR001854">
    <property type="entry name" value="Ribosomal_uL29"/>
</dbReference>
<keyword evidence="2 5" id="KW-0689">Ribosomal protein</keyword>
<dbReference type="SUPFAM" id="SSF46561">
    <property type="entry name" value="Ribosomal protein L29 (L29p)"/>
    <property type="match status" value="1"/>
</dbReference>
<dbReference type="GO" id="GO:1990904">
    <property type="term" value="C:ribonucleoprotein complex"/>
    <property type="evidence" value="ECO:0007669"/>
    <property type="project" value="UniProtKB-KW"/>
</dbReference>
<accession>A0A0Q9YMA0</accession>
<name>A0A0Q9YMA0_9GAMM</name>
<dbReference type="Gene3D" id="1.10.287.310">
    <property type="match status" value="1"/>
</dbReference>
<gene>
    <name evidence="5 6" type="primary">rpmC</name>
    <name evidence="7" type="ORF">HT99x_002440</name>
    <name evidence="6" type="ORF">HT99x_03072</name>
</gene>